<dbReference type="OrthoDB" id="5848685at2759"/>
<dbReference type="Gene3D" id="1.10.220.60">
    <property type="entry name" value="GRIP domain"/>
    <property type="match status" value="1"/>
</dbReference>
<accession>A0A7L2SZ49</accession>
<evidence type="ECO:0000256" key="13">
    <source>
        <dbReference type="ARBA" id="ARBA00093537"/>
    </source>
</evidence>
<proteinExistence type="predicted"/>
<keyword evidence="5" id="KW-0013">ADP-ribosylation</keyword>
<dbReference type="SMART" id="SM00755">
    <property type="entry name" value="Grip"/>
    <property type="match status" value="1"/>
</dbReference>
<dbReference type="PROSITE" id="PS50913">
    <property type="entry name" value="GRIP"/>
    <property type="match status" value="1"/>
</dbReference>
<evidence type="ECO:0000256" key="8">
    <source>
        <dbReference type="ARBA" id="ARBA00023136"/>
    </source>
</evidence>
<feature type="non-terminal residue" evidence="17">
    <location>
        <position position="1"/>
    </location>
</feature>
<evidence type="ECO:0000256" key="3">
    <source>
        <dbReference type="ARBA" id="ARBA00004395"/>
    </source>
</evidence>
<evidence type="ECO:0000313" key="17">
    <source>
        <dbReference type="EMBL" id="NXS26037.1"/>
    </source>
</evidence>
<dbReference type="AlphaFoldDB" id="A0A7L2SZ49"/>
<feature type="coiled-coil region" evidence="14">
    <location>
        <begin position="139"/>
        <end position="250"/>
    </location>
</feature>
<evidence type="ECO:0000256" key="4">
    <source>
        <dbReference type="ARBA" id="ARBA00022553"/>
    </source>
</evidence>
<name>A0A7L2SZ49_POMRU</name>
<feature type="compositionally biased region" description="Polar residues" evidence="15">
    <location>
        <begin position="828"/>
        <end position="837"/>
    </location>
</feature>
<dbReference type="Proteomes" id="UP000583496">
    <property type="component" value="Unassembled WGS sequence"/>
</dbReference>
<keyword evidence="7 14" id="KW-0175">Coiled coil</keyword>
<dbReference type="InterPro" id="IPR000237">
    <property type="entry name" value="GRIP_dom"/>
</dbReference>
<dbReference type="GO" id="GO:0005802">
    <property type="term" value="C:trans-Golgi network"/>
    <property type="evidence" value="ECO:0007669"/>
    <property type="project" value="UniProtKB-ARBA"/>
</dbReference>
<evidence type="ECO:0000256" key="2">
    <source>
        <dbReference type="ARBA" id="ARBA00004218"/>
    </source>
</evidence>
<keyword evidence="9" id="KW-0968">Cytoplasmic vesicle</keyword>
<evidence type="ECO:0000256" key="12">
    <source>
        <dbReference type="ARBA" id="ARBA00093371"/>
    </source>
</evidence>
<keyword evidence="18" id="KW-1185">Reference proteome</keyword>
<dbReference type="InterPro" id="IPR051952">
    <property type="entry name" value="Golgi-autophagy_related"/>
</dbReference>
<evidence type="ECO:0000256" key="6">
    <source>
        <dbReference type="ARBA" id="ARBA00023034"/>
    </source>
</evidence>
<evidence type="ECO:0000313" key="18">
    <source>
        <dbReference type="Proteomes" id="UP000583496"/>
    </source>
</evidence>
<dbReference type="FunFam" id="1.10.220.60:FF:000002">
    <property type="entry name" value="Golgin subfamily A member 1"/>
    <property type="match status" value="1"/>
</dbReference>
<feature type="compositionally biased region" description="Low complexity" evidence="15">
    <location>
        <begin position="14"/>
        <end position="24"/>
    </location>
</feature>
<feature type="compositionally biased region" description="Basic and acidic residues" evidence="15">
    <location>
        <begin position="527"/>
        <end position="539"/>
    </location>
</feature>
<feature type="compositionally biased region" description="Basic and acidic residues" evidence="15">
    <location>
        <begin position="507"/>
        <end position="520"/>
    </location>
</feature>
<feature type="non-terminal residue" evidence="17">
    <location>
        <position position="837"/>
    </location>
</feature>
<dbReference type="Pfam" id="PF01465">
    <property type="entry name" value="GRIP"/>
    <property type="match status" value="1"/>
</dbReference>
<comment type="function">
    <text evidence="12">Involved in vesicular trafficking at the Golgi apparatus level. Involved in endosome-to-Golgi trafficking. Mechanistically, captures transport vesicles arriving from endosomes via the protein TBC1D23. Recognized vesicles are then tethered to the trans-Golgi before subsequent SNARE engagement and vesicle fusion. Selectively regulates E-cadherin transport from the trans-Golgi network in tubulovesicular carriers.</text>
</comment>
<dbReference type="GO" id="GO:0000139">
    <property type="term" value="C:Golgi membrane"/>
    <property type="evidence" value="ECO:0007669"/>
    <property type="project" value="UniProtKB-SubCell"/>
</dbReference>
<evidence type="ECO:0000256" key="5">
    <source>
        <dbReference type="ARBA" id="ARBA00022765"/>
    </source>
</evidence>
<comment type="caution">
    <text evidence="17">The sequence shown here is derived from an EMBL/GenBank/DDBJ whole genome shotgun (WGS) entry which is preliminary data.</text>
</comment>
<evidence type="ECO:0000256" key="9">
    <source>
        <dbReference type="ARBA" id="ARBA00023329"/>
    </source>
</evidence>
<feature type="region of interest" description="Disordered" evidence="15">
    <location>
        <begin position="818"/>
        <end position="837"/>
    </location>
</feature>
<evidence type="ECO:0000256" key="11">
    <source>
        <dbReference type="ARBA" id="ARBA00078935"/>
    </source>
</evidence>
<feature type="region of interest" description="Disordered" evidence="15">
    <location>
        <begin position="507"/>
        <end position="539"/>
    </location>
</feature>
<feature type="region of interest" description="Disordered" evidence="15">
    <location>
        <begin position="14"/>
        <end position="58"/>
    </location>
</feature>
<dbReference type="EMBL" id="VYZT01001938">
    <property type="protein sequence ID" value="NXS26037.1"/>
    <property type="molecule type" value="Genomic_DNA"/>
</dbReference>
<protein>
    <recommendedName>
        <fullName evidence="10">Golgin subfamily A member 1</fullName>
    </recommendedName>
    <alternativeName>
        <fullName evidence="11">Golgin-97</fullName>
    </alternativeName>
</protein>
<keyword evidence="4" id="KW-0597">Phosphoprotein</keyword>
<keyword evidence="8" id="KW-0472">Membrane</keyword>
<evidence type="ECO:0000256" key="10">
    <source>
        <dbReference type="ARBA" id="ARBA00070165"/>
    </source>
</evidence>
<dbReference type="PANTHER" id="PTHR23157">
    <property type="entry name" value="GRIP AND COILED-COIL DOMAIN-CONTAINING PROTEIN 1"/>
    <property type="match status" value="1"/>
</dbReference>
<keyword evidence="6" id="KW-0333">Golgi apparatus</keyword>
<feature type="coiled-coil region" evidence="14">
    <location>
        <begin position="67"/>
        <end position="104"/>
    </location>
</feature>
<organism evidence="17 18">
    <name type="scientific">Pomatostomus ruficeps</name>
    <name type="common">Chestnut-crowned babbler</name>
    <dbReference type="NCBI Taxonomy" id="9176"/>
    <lineage>
        <taxon>Eukaryota</taxon>
        <taxon>Metazoa</taxon>
        <taxon>Chordata</taxon>
        <taxon>Craniata</taxon>
        <taxon>Vertebrata</taxon>
        <taxon>Euteleostomi</taxon>
        <taxon>Archelosauria</taxon>
        <taxon>Archosauria</taxon>
        <taxon>Dinosauria</taxon>
        <taxon>Saurischia</taxon>
        <taxon>Theropoda</taxon>
        <taxon>Coelurosauria</taxon>
        <taxon>Aves</taxon>
        <taxon>Neognathae</taxon>
        <taxon>Neoaves</taxon>
        <taxon>Telluraves</taxon>
        <taxon>Australaves</taxon>
        <taxon>Passeriformes</taxon>
        <taxon>Sylvioidea</taxon>
        <taxon>Timaliidae</taxon>
        <taxon>Pomatostomus</taxon>
    </lineage>
</organism>
<evidence type="ECO:0000256" key="14">
    <source>
        <dbReference type="SAM" id="Coils"/>
    </source>
</evidence>
<gene>
    <name evidence="17" type="primary">Golga1</name>
    <name evidence="17" type="ORF">POSRUF_R04506</name>
</gene>
<dbReference type="GO" id="GO:0001669">
    <property type="term" value="C:acrosomal vesicle"/>
    <property type="evidence" value="ECO:0007669"/>
    <property type="project" value="UniProtKB-SubCell"/>
</dbReference>
<reference evidence="17 18" key="1">
    <citation type="submission" date="2019-09" db="EMBL/GenBank/DDBJ databases">
        <title>Bird 10,000 Genomes (B10K) Project - Family phase.</title>
        <authorList>
            <person name="Zhang G."/>
        </authorList>
    </citation>
    <scope>NUCLEOTIDE SEQUENCE [LARGE SCALE GENOMIC DNA]</scope>
    <source>
        <strain evidence="17">B10K-DU-002-71</strain>
        <tissue evidence="17">Muscle</tissue>
    </source>
</reference>
<evidence type="ECO:0000256" key="7">
    <source>
        <dbReference type="ARBA" id="ARBA00023054"/>
    </source>
</evidence>
<dbReference type="PANTHER" id="PTHR23157:SF24">
    <property type="entry name" value="GOLGIN SUBFAMILY A MEMBER 1"/>
    <property type="match status" value="1"/>
</dbReference>
<evidence type="ECO:0000256" key="15">
    <source>
        <dbReference type="SAM" id="MobiDB-lite"/>
    </source>
</evidence>
<sequence>MFAKLKKKIAEEAAVAPRPGGAARIPRSVSKESITSVGADSGDDFASDGSSSREDLSSQLFRRNEQIRKLEVKLSDYADQIRNLQKMKEKLENALEKHQDSSMRKFQEQNEAHQASRAKMAEGMALALEKKDKEWMEKLGQVEKEKKMLQTQLQEMREQSLNLFQKRDEIDELEGFQQQEIAKVKHMLLKKEESLSRTEQELEACAQELTHAKAELQEARSESSGLRKDLQDLQQQFLELEARRDELMTAETSAENKITALELREQELQTVIQQLSVDLQNARVAGSGCEKRLEVLQTEHESLKVEYEQQKQKMTFEFAERNKLTEELQEKVSSLEKRLERNLSGDEHVQELLKEKAALEQRLEESRQQVLSDRTRHSEAVNRLETQRFCADPPCTKKQITQVQALLGWCCGEEFLKPACNKELEQKLRIATETLTKSKEAAAEQDLKIQKLQTDLEDERNQLQQQILSEKHQYDQKVTGLESQIAALEKAWELDKTTTQHRISQLEKENENLKGSKEGYESSLKQQESELSRLKNEMSSRETVSVEIAKALEETRKQREELQQQVSHLNALIKEKDQLIGEKCDLLLKQKEELNQLSQDHEAALLQVHQLQLDIEASQSQAVEKEETARKEIDELKLQVQECLLAREHEKNVLELEESTRALNNEHFPSPENAVVEQNGEAAAADVIQLQKDNRELEQQIAEKNKMIKQLQQRMTELKKTLQKELKIRPDSEVPELREKANSEVPNASVTVTNNSDLNDSREINFEYLKHVVLKFMSCRESEAFHLIKAVSVLLNFSQEEENMLKETLEYKMSWFGSKPSPKGSIRPSISSPRTLW</sequence>
<feature type="domain" description="GRIP" evidence="16">
    <location>
        <begin position="759"/>
        <end position="808"/>
    </location>
</feature>
<comment type="subcellular location">
    <subcellularLocation>
        <location evidence="2">Cytoplasmic vesicle</location>
        <location evidence="2">Secretory vesicle</location>
        <location evidence="2">Acrosome</location>
    </subcellularLocation>
    <subcellularLocation>
        <location evidence="3">Golgi apparatus membrane</location>
        <topology evidence="3">Peripheral membrane protein</topology>
    </subcellularLocation>
    <subcellularLocation>
        <location evidence="1">Golgi apparatus</location>
        <location evidence="1">trans-Golgi network membrane</location>
    </subcellularLocation>
</comment>
<evidence type="ECO:0000259" key="16">
    <source>
        <dbReference type="PROSITE" id="PS50913"/>
    </source>
</evidence>
<comment type="subunit">
    <text evidence="13">Interacts with RAB6A. Directly interacts with TBC1D23. Interacts with FAM91A1; this interaction may be mediated by TBC1D23. Interacts with ARL1; this interaction recruits Golgin-97/GOLGA1 onto the Golgi apparatus.</text>
</comment>
<evidence type="ECO:0000256" key="1">
    <source>
        <dbReference type="ARBA" id="ARBA00004198"/>
    </source>
</evidence>